<organism evidence="8 9">
    <name type="scientific">Phytophthora megakarya</name>
    <dbReference type="NCBI Taxonomy" id="4795"/>
    <lineage>
        <taxon>Eukaryota</taxon>
        <taxon>Sar</taxon>
        <taxon>Stramenopiles</taxon>
        <taxon>Oomycota</taxon>
        <taxon>Peronosporomycetes</taxon>
        <taxon>Peronosporales</taxon>
        <taxon>Peronosporaceae</taxon>
        <taxon>Phytophthora</taxon>
    </lineage>
</organism>
<evidence type="ECO:0000256" key="4">
    <source>
        <dbReference type="ARBA" id="ARBA00022759"/>
    </source>
</evidence>
<dbReference type="Proteomes" id="UP000198211">
    <property type="component" value="Unassembled WGS sequence"/>
</dbReference>
<keyword evidence="4" id="KW-0255">Endonuclease</keyword>
<dbReference type="OrthoDB" id="78677at2759"/>
<keyword evidence="9" id="KW-1185">Reference proteome</keyword>
<comment type="caution">
    <text evidence="8">The sequence shown here is derived from an EMBL/GenBank/DDBJ whole genome shotgun (WGS) entry which is preliminary data.</text>
</comment>
<reference evidence="9" key="1">
    <citation type="submission" date="2017-03" db="EMBL/GenBank/DDBJ databases">
        <title>Phytopthora megakarya and P. palmivora, two closely related causual agents of cacao black pod achieved similar genome size and gene model numbers by different mechanisms.</title>
        <authorList>
            <person name="Ali S."/>
            <person name="Shao J."/>
            <person name="Larry D.J."/>
            <person name="Kronmiller B."/>
            <person name="Shen D."/>
            <person name="Strem M.D."/>
            <person name="Melnick R.L."/>
            <person name="Guiltinan M.J."/>
            <person name="Tyler B.M."/>
            <person name="Meinhardt L.W."/>
            <person name="Bailey B.A."/>
        </authorList>
    </citation>
    <scope>NUCLEOTIDE SEQUENCE [LARGE SCALE GENOMIC DNA]</scope>
    <source>
        <strain evidence="9">zdho120</strain>
    </source>
</reference>
<keyword evidence="5" id="KW-0378">Hydrolase</keyword>
<protein>
    <recommendedName>
        <fullName evidence="7">Reverse transcriptase RNase H-like domain-containing protein</fullName>
    </recommendedName>
</protein>
<evidence type="ECO:0000259" key="7">
    <source>
        <dbReference type="Pfam" id="PF17917"/>
    </source>
</evidence>
<name>A0A225WRN8_9STRA</name>
<keyword evidence="3" id="KW-0540">Nuclease</keyword>
<dbReference type="InterPro" id="IPR041373">
    <property type="entry name" value="RT_RNaseH"/>
</dbReference>
<evidence type="ECO:0000256" key="1">
    <source>
        <dbReference type="ARBA" id="ARBA00022679"/>
    </source>
</evidence>
<sequence>MAVFTDASDTAWSVIVTDVEKWQSDKPVADQSHRLLHCLSGTFAGSQKNWSVIEKEAFAIVVLVISCHTSFSGRQVSDYSATIATSSMFCPRHYCEETHKGEAVAMGDETR</sequence>
<dbReference type="AlphaFoldDB" id="A0A225WRN8"/>
<keyword evidence="6" id="KW-0695">RNA-directed DNA polymerase</keyword>
<evidence type="ECO:0000256" key="2">
    <source>
        <dbReference type="ARBA" id="ARBA00022695"/>
    </source>
</evidence>
<dbReference type="GO" id="GO:0003964">
    <property type="term" value="F:RNA-directed DNA polymerase activity"/>
    <property type="evidence" value="ECO:0007669"/>
    <property type="project" value="UniProtKB-KW"/>
</dbReference>
<gene>
    <name evidence="8" type="ORF">PHMEG_0006115</name>
</gene>
<evidence type="ECO:0000256" key="5">
    <source>
        <dbReference type="ARBA" id="ARBA00022801"/>
    </source>
</evidence>
<dbReference type="GO" id="GO:0004519">
    <property type="term" value="F:endonuclease activity"/>
    <property type="evidence" value="ECO:0007669"/>
    <property type="project" value="UniProtKB-KW"/>
</dbReference>
<keyword evidence="1" id="KW-0808">Transferase</keyword>
<evidence type="ECO:0000256" key="3">
    <source>
        <dbReference type="ARBA" id="ARBA00022722"/>
    </source>
</evidence>
<proteinExistence type="predicted"/>
<keyword evidence="2" id="KW-0548">Nucleotidyltransferase</keyword>
<evidence type="ECO:0000256" key="6">
    <source>
        <dbReference type="ARBA" id="ARBA00022918"/>
    </source>
</evidence>
<dbReference type="GO" id="GO:0016787">
    <property type="term" value="F:hydrolase activity"/>
    <property type="evidence" value="ECO:0007669"/>
    <property type="project" value="UniProtKB-KW"/>
</dbReference>
<feature type="domain" description="Reverse transcriptase RNase H-like" evidence="7">
    <location>
        <begin position="2"/>
        <end position="77"/>
    </location>
</feature>
<evidence type="ECO:0000313" key="9">
    <source>
        <dbReference type="Proteomes" id="UP000198211"/>
    </source>
</evidence>
<accession>A0A225WRN8</accession>
<dbReference type="EMBL" id="NBNE01000421">
    <property type="protein sequence ID" value="OWZ19620.1"/>
    <property type="molecule type" value="Genomic_DNA"/>
</dbReference>
<dbReference type="Pfam" id="PF17917">
    <property type="entry name" value="RT_RNaseH"/>
    <property type="match status" value="1"/>
</dbReference>
<evidence type="ECO:0000313" key="8">
    <source>
        <dbReference type="EMBL" id="OWZ19620.1"/>
    </source>
</evidence>